<gene>
    <name evidence="2" type="ORF">FRACYDRAFT_232562</name>
</gene>
<feature type="transmembrane region" description="Helical" evidence="1">
    <location>
        <begin position="185"/>
        <end position="207"/>
    </location>
</feature>
<dbReference type="OrthoDB" id="38461at2759"/>
<dbReference type="InParanoid" id="A0A1E7FW80"/>
<organism evidence="2 3">
    <name type="scientific">Fragilariopsis cylindrus CCMP1102</name>
    <dbReference type="NCBI Taxonomy" id="635003"/>
    <lineage>
        <taxon>Eukaryota</taxon>
        <taxon>Sar</taxon>
        <taxon>Stramenopiles</taxon>
        <taxon>Ochrophyta</taxon>
        <taxon>Bacillariophyta</taxon>
        <taxon>Bacillariophyceae</taxon>
        <taxon>Bacillariophycidae</taxon>
        <taxon>Bacillariales</taxon>
        <taxon>Bacillariaceae</taxon>
        <taxon>Fragilariopsis</taxon>
    </lineage>
</organism>
<evidence type="ECO:0000256" key="1">
    <source>
        <dbReference type="SAM" id="Phobius"/>
    </source>
</evidence>
<name>A0A1E7FW80_9STRA</name>
<feature type="transmembrane region" description="Helical" evidence="1">
    <location>
        <begin position="284"/>
        <end position="303"/>
    </location>
</feature>
<proteinExistence type="predicted"/>
<evidence type="ECO:0000313" key="2">
    <source>
        <dbReference type="EMBL" id="OEU22406.1"/>
    </source>
</evidence>
<dbReference type="Proteomes" id="UP000095751">
    <property type="component" value="Unassembled WGS sequence"/>
</dbReference>
<evidence type="ECO:0000313" key="3">
    <source>
        <dbReference type="Proteomes" id="UP000095751"/>
    </source>
</evidence>
<keyword evidence="1" id="KW-0472">Membrane</keyword>
<sequence length="574" mass="63383">MSSTQSDENSEKTKKDIPYYKKEVKKEKAGKRKLFLSLVKLAEELKRVRKNTAGLEENAQYRNQAWYEGGLWRAPQVLPEVKRNVADNQRARPREAISLSDMFLNLVIVTGFTRVGLAITNTGHVEMDHVLYFAVFWVIWCKETAYATRFDTTDLSAQFETLLACFAVLFASLSVSLPMSSDGAVRIMIMAAFCSSMHLCLMGRVLWWYKDAQSSDNSVEYHVKQYALYNIIMNFMETAAWITGITYVIPAHRWIVFLVGVILALRIPRSILSNDFHAANSQRGVLFILLLGFMLQSVVVVATEFFVYDTPDWRQYSYIGSTCLLLFCIKLLYCDDANTLASDHALLVNRAAAAFFNIGQFALLFTTTILGSGLNLLTHSYLAATAALPGNAKSLVCSGFAAVLLSTLFIKSMHLKRVPIAPAQRALFVGAYVIQALATIAVAGIALLMSFGEGGYLQILIQNDVELMWVLCGFAVLLVVLSWLDEGLELALQGGEEGNGENAFLVSPFGFWWCLHPAVSPEEILAEEAANAAAISSNTLNAKHSSSGRLSEFSPLLGESVAQMKLSSVDLGNV</sequence>
<feature type="transmembrane region" description="Helical" evidence="1">
    <location>
        <begin position="426"/>
        <end position="447"/>
    </location>
</feature>
<keyword evidence="1" id="KW-1133">Transmembrane helix</keyword>
<feature type="transmembrane region" description="Helical" evidence="1">
    <location>
        <begin position="380"/>
        <end position="405"/>
    </location>
</feature>
<feature type="transmembrane region" description="Helical" evidence="1">
    <location>
        <begin position="315"/>
        <end position="333"/>
    </location>
</feature>
<feature type="transmembrane region" description="Helical" evidence="1">
    <location>
        <begin position="159"/>
        <end position="179"/>
    </location>
</feature>
<dbReference type="Pfam" id="PF06772">
    <property type="entry name" value="LtrA"/>
    <property type="match status" value="1"/>
</dbReference>
<dbReference type="AlphaFoldDB" id="A0A1E7FW80"/>
<dbReference type="KEGG" id="fcy:FRACYDRAFT_232562"/>
<feature type="transmembrane region" description="Helical" evidence="1">
    <location>
        <begin position="254"/>
        <end position="272"/>
    </location>
</feature>
<protein>
    <submittedName>
        <fullName evidence="2">Uncharacterized protein</fullName>
    </submittedName>
</protein>
<dbReference type="InterPro" id="IPR010640">
    <property type="entry name" value="Low_temperature_requirement_A"/>
</dbReference>
<feature type="transmembrane region" description="Helical" evidence="1">
    <location>
        <begin position="354"/>
        <end position="374"/>
    </location>
</feature>
<feature type="transmembrane region" description="Helical" evidence="1">
    <location>
        <begin position="467"/>
        <end position="484"/>
    </location>
</feature>
<reference evidence="2 3" key="1">
    <citation type="submission" date="2016-09" db="EMBL/GenBank/DDBJ databases">
        <title>Extensive genetic diversity and differential bi-allelic expression allows diatom success in the polar Southern Ocean.</title>
        <authorList>
            <consortium name="DOE Joint Genome Institute"/>
            <person name="Mock T."/>
            <person name="Otillar R.P."/>
            <person name="Strauss J."/>
            <person name="Dupont C."/>
            <person name="Frickenhaus S."/>
            <person name="Maumus F."/>
            <person name="Mcmullan M."/>
            <person name="Sanges R."/>
            <person name="Schmutz J."/>
            <person name="Toseland A."/>
            <person name="Valas R."/>
            <person name="Veluchamy A."/>
            <person name="Ward B.J."/>
            <person name="Allen A."/>
            <person name="Barry K."/>
            <person name="Falciatore A."/>
            <person name="Ferrante M."/>
            <person name="Fortunato A.E."/>
            <person name="Gloeckner G."/>
            <person name="Gruber A."/>
            <person name="Hipkin R."/>
            <person name="Janech M."/>
            <person name="Kroth P."/>
            <person name="Leese F."/>
            <person name="Lindquist E."/>
            <person name="Lyon B.R."/>
            <person name="Martin J."/>
            <person name="Mayer C."/>
            <person name="Parker M."/>
            <person name="Quesneville H."/>
            <person name="Raymond J."/>
            <person name="Uhlig C."/>
            <person name="Valentin K.U."/>
            <person name="Worden A.Z."/>
            <person name="Armbrust E.V."/>
            <person name="Bowler C."/>
            <person name="Green B."/>
            <person name="Moulton V."/>
            <person name="Van Oosterhout C."/>
            <person name="Grigoriev I."/>
        </authorList>
    </citation>
    <scope>NUCLEOTIDE SEQUENCE [LARGE SCALE GENOMIC DNA]</scope>
    <source>
        <strain evidence="2 3">CCMP1102</strain>
    </source>
</reference>
<dbReference type="EMBL" id="KV784353">
    <property type="protein sequence ID" value="OEU22406.1"/>
    <property type="molecule type" value="Genomic_DNA"/>
</dbReference>
<accession>A0A1E7FW80</accession>
<keyword evidence="3" id="KW-1185">Reference proteome</keyword>
<feature type="transmembrane region" description="Helical" evidence="1">
    <location>
        <begin position="227"/>
        <end position="248"/>
    </location>
</feature>
<keyword evidence="1" id="KW-0812">Transmembrane</keyword>